<evidence type="ECO:0000256" key="1">
    <source>
        <dbReference type="ARBA" id="ARBA00001947"/>
    </source>
</evidence>
<dbReference type="GO" id="GO:0008237">
    <property type="term" value="F:metallopeptidase activity"/>
    <property type="evidence" value="ECO:0007669"/>
    <property type="project" value="UniProtKB-KW"/>
</dbReference>
<protein>
    <recommendedName>
        <fullName evidence="14">Peptidase M50 domain-containing protein</fullName>
    </recommendedName>
</protein>
<feature type="transmembrane region" description="Helical" evidence="13">
    <location>
        <begin position="240"/>
        <end position="260"/>
    </location>
</feature>
<evidence type="ECO:0000256" key="7">
    <source>
        <dbReference type="ARBA" id="ARBA00022801"/>
    </source>
</evidence>
<keyword evidence="6" id="KW-0479">Metal-binding</keyword>
<evidence type="ECO:0000313" key="16">
    <source>
        <dbReference type="Proteomes" id="UP000242972"/>
    </source>
</evidence>
<evidence type="ECO:0000256" key="5">
    <source>
        <dbReference type="ARBA" id="ARBA00022692"/>
    </source>
</evidence>
<keyword evidence="8" id="KW-0862">Zinc</keyword>
<feature type="region of interest" description="Disordered" evidence="12">
    <location>
        <begin position="1"/>
        <end position="22"/>
    </location>
</feature>
<dbReference type="PANTHER" id="PTHR39188">
    <property type="entry name" value="MEMBRANE-ASSOCIATED ZINC METALLOPROTEASE M50B"/>
    <property type="match status" value="1"/>
</dbReference>
<feature type="transmembrane region" description="Helical" evidence="13">
    <location>
        <begin position="176"/>
        <end position="195"/>
    </location>
</feature>
<comment type="caution">
    <text evidence="15">The sequence shown here is derived from an EMBL/GenBank/DDBJ whole genome shotgun (WGS) entry which is preliminary data.</text>
</comment>
<organism evidence="15 16">
    <name type="scientific">Sulfobacillus benefaciens</name>
    <dbReference type="NCBI Taxonomy" id="453960"/>
    <lineage>
        <taxon>Bacteria</taxon>
        <taxon>Bacillati</taxon>
        <taxon>Bacillota</taxon>
        <taxon>Clostridia</taxon>
        <taxon>Eubacteriales</taxon>
        <taxon>Clostridiales Family XVII. Incertae Sedis</taxon>
        <taxon>Sulfobacillus</taxon>
    </lineage>
</organism>
<accession>A0A2T2XGE7</accession>
<dbReference type="CDD" id="cd06160">
    <property type="entry name" value="S2P-M50_like_2"/>
    <property type="match status" value="1"/>
</dbReference>
<keyword evidence="10" id="KW-0482">Metalloprotease</keyword>
<feature type="transmembrane region" description="Helical" evidence="13">
    <location>
        <begin position="31"/>
        <end position="51"/>
    </location>
</feature>
<dbReference type="InterPro" id="IPR008915">
    <property type="entry name" value="Peptidase_M50"/>
</dbReference>
<dbReference type="PANTHER" id="PTHR39188:SF3">
    <property type="entry name" value="STAGE IV SPORULATION PROTEIN FB"/>
    <property type="match status" value="1"/>
</dbReference>
<sequence>MEPWTPDPMAPQISAAAPPPPVRRKRSVKEWLLSGLAVIYKAKVFLLFFSMVVSMLIYGWAFGWAFGVGLVILIAIHESGHVLANRSRGIEASWPTFIPFFGAIINLRQSPANADDEAFIGIAGPVFGLAASILSYGLYLLTAQPLFAMLALFGMLMHIFNLVPVVPLDGGRTVSFLGWKAWIPGLIGLAVILFYNPLTNSLSLDPVTLIILAFIVWNFTRRVRHGVPAAYNDIPLSHKWFYGLLWLFLMALSIAGYLYIGAVTHLSL</sequence>
<keyword evidence="11 13" id="KW-0472">Membrane</keyword>
<dbReference type="AlphaFoldDB" id="A0A2T2XGE7"/>
<dbReference type="Pfam" id="PF02163">
    <property type="entry name" value="Peptidase_M50"/>
    <property type="match status" value="1"/>
</dbReference>
<dbReference type="GO" id="GO:0046872">
    <property type="term" value="F:metal ion binding"/>
    <property type="evidence" value="ECO:0007669"/>
    <property type="project" value="UniProtKB-KW"/>
</dbReference>
<keyword evidence="9 13" id="KW-1133">Transmembrane helix</keyword>
<evidence type="ECO:0000256" key="4">
    <source>
        <dbReference type="ARBA" id="ARBA00022670"/>
    </source>
</evidence>
<feature type="domain" description="Peptidase M50" evidence="14">
    <location>
        <begin position="66"/>
        <end position="141"/>
    </location>
</feature>
<feature type="transmembrane region" description="Helical" evidence="13">
    <location>
        <begin position="119"/>
        <end position="139"/>
    </location>
</feature>
<keyword evidence="7" id="KW-0378">Hydrolase</keyword>
<proteinExistence type="inferred from homology"/>
<gene>
    <name evidence="15" type="ORF">C7B46_09670</name>
</gene>
<evidence type="ECO:0000256" key="2">
    <source>
        <dbReference type="ARBA" id="ARBA00004141"/>
    </source>
</evidence>
<evidence type="ECO:0000256" key="3">
    <source>
        <dbReference type="ARBA" id="ARBA00007931"/>
    </source>
</evidence>
<feature type="transmembrane region" description="Helical" evidence="13">
    <location>
        <begin position="146"/>
        <end position="164"/>
    </location>
</feature>
<evidence type="ECO:0000313" key="15">
    <source>
        <dbReference type="EMBL" id="PSR33536.1"/>
    </source>
</evidence>
<name>A0A2T2XGE7_9FIRM</name>
<evidence type="ECO:0000256" key="10">
    <source>
        <dbReference type="ARBA" id="ARBA00023049"/>
    </source>
</evidence>
<keyword evidence="4" id="KW-0645">Protease</keyword>
<evidence type="ECO:0000256" key="9">
    <source>
        <dbReference type="ARBA" id="ARBA00022989"/>
    </source>
</evidence>
<evidence type="ECO:0000256" key="13">
    <source>
        <dbReference type="SAM" id="Phobius"/>
    </source>
</evidence>
<evidence type="ECO:0000256" key="6">
    <source>
        <dbReference type="ARBA" id="ARBA00022723"/>
    </source>
</evidence>
<dbReference type="Proteomes" id="UP000242972">
    <property type="component" value="Unassembled WGS sequence"/>
</dbReference>
<dbReference type="EMBL" id="PXYW01000019">
    <property type="protein sequence ID" value="PSR33536.1"/>
    <property type="molecule type" value="Genomic_DNA"/>
</dbReference>
<feature type="transmembrane region" description="Helical" evidence="13">
    <location>
        <begin position="202"/>
        <end position="220"/>
    </location>
</feature>
<comment type="similarity">
    <text evidence="3">Belongs to the peptidase M50B family.</text>
</comment>
<dbReference type="GO" id="GO:0006508">
    <property type="term" value="P:proteolysis"/>
    <property type="evidence" value="ECO:0007669"/>
    <property type="project" value="UniProtKB-KW"/>
</dbReference>
<evidence type="ECO:0000256" key="8">
    <source>
        <dbReference type="ARBA" id="ARBA00022833"/>
    </source>
</evidence>
<comment type="cofactor">
    <cofactor evidence="1">
        <name>Zn(2+)</name>
        <dbReference type="ChEBI" id="CHEBI:29105"/>
    </cofactor>
</comment>
<evidence type="ECO:0000259" key="14">
    <source>
        <dbReference type="Pfam" id="PF02163"/>
    </source>
</evidence>
<evidence type="ECO:0000256" key="12">
    <source>
        <dbReference type="SAM" id="MobiDB-lite"/>
    </source>
</evidence>
<reference evidence="15 16" key="1">
    <citation type="journal article" date="2014" name="BMC Genomics">
        <title>Comparison of environmental and isolate Sulfobacillus genomes reveals diverse carbon, sulfur, nitrogen, and hydrogen metabolisms.</title>
        <authorList>
            <person name="Justice N.B."/>
            <person name="Norman A."/>
            <person name="Brown C.T."/>
            <person name="Singh A."/>
            <person name="Thomas B.C."/>
            <person name="Banfield J.F."/>
        </authorList>
    </citation>
    <scope>NUCLEOTIDE SEQUENCE [LARGE SCALE GENOMIC DNA]</scope>
    <source>
        <strain evidence="15">AMDSBA4</strain>
    </source>
</reference>
<comment type="subcellular location">
    <subcellularLocation>
        <location evidence="2">Membrane</location>
        <topology evidence="2">Multi-pass membrane protein</topology>
    </subcellularLocation>
</comment>
<keyword evidence="5 13" id="KW-0812">Transmembrane</keyword>
<dbReference type="GO" id="GO:0016020">
    <property type="term" value="C:membrane"/>
    <property type="evidence" value="ECO:0007669"/>
    <property type="project" value="UniProtKB-SubCell"/>
</dbReference>
<evidence type="ECO:0000256" key="11">
    <source>
        <dbReference type="ARBA" id="ARBA00023136"/>
    </source>
</evidence>
<feature type="transmembrane region" description="Helical" evidence="13">
    <location>
        <begin position="57"/>
        <end position="77"/>
    </location>
</feature>